<evidence type="ECO:0000313" key="1">
    <source>
        <dbReference type="EMBL" id="MBB4867820.1"/>
    </source>
</evidence>
<gene>
    <name evidence="1" type="ORF">HNP46_006739</name>
</gene>
<dbReference type="AlphaFoldDB" id="A0A7W7KRW5"/>
<proteinExistence type="predicted"/>
<name>A0A7W7KRW5_PSENT</name>
<reference evidence="1 2" key="1">
    <citation type="submission" date="2020-08" db="EMBL/GenBank/DDBJ databases">
        <title>Functional genomics of gut bacteria from endangered species of beetles.</title>
        <authorList>
            <person name="Carlos-Shanley C."/>
        </authorList>
    </citation>
    <scope>NUCLEOTIDE SEQUENCE [LARGE SCALE GENOMIC DNA]</scope>
    <source>
        <strain evidence="1 2">S00179</strain>
    </source>
</reference>
<dbReference type="EMBL" id="JACHLI010000049">
    <property type="protein sequence ID" value="MBB4867820.1"/>
    <property type="molecule type" value="Genomic_DNA"/>
</dbReference>
<accession>A0A7W7KRW5</accession>
<dbReference type="Proteomes" id="UP000566995">
    <property type="component" value="Unassembled WGS sequence"/>
</dbReference>
<evidence type="ECO:0000313" key="2">
    <source>
        <dbReference type="Proteomes" id="UP000566995"/>
    </source>
</evidence>
<comment type="caution">
    <text evidence="1">The sequence shown here is derived from an EMBL/GenBank/DDBJ whole genome shotgun (WGS) entry which is preliminary data.</text>
</comment>
<dbReference type="RefSeq" id="WP_184597743.1">
    <property type="nucleotide sequence ID" value="NZ_JACHLI010000049.1"/>
</dbReference>
<sequence length="362" mass="40154">MSEWEEFCESRGFSTGEEDYDKVIDSLGGRSSTHRNRVHPPCDLTQEQVNSRLKRQPNCQPGEEVDIVAWGVAGVSDAIVGSLDGAQTIDEDDLLLRFGVGDYEFAPASMLIENLRSTRQPIVLNDEMLVWDERFQCLDAWSGFARERLTVQIKDNRVLQEKDQALIALQNYAKITDHGSRPILVAGQDLERALEGGLVEILDASTLSAQALSESHLVCLDTYGIPASISLRDAHEVLAELLTRSGTYKLTGGVARPVNGPARLTAGAITMATTSASQPCYYRLNEHATVYKPAFWKIDESEVASHSPSEVYVTDGPHPLELGGTRSRDRYVTTMEYFERYGHPLDFRYMAFDDVIPGCSTT</sequence>
<organism evidence="1 2">
    <name type="scientific">Pseudomonas nitroreducens</name>
    <dbReference type="NCBI Taxonomy" id="46680"/>
    <lineage>
        <taxon>Bacteria</taxon>
        <taxon>Pseudomonadati</taxon>
        <taxon>Pseudomonadota</taxon>
        <taxon>Gammaproteobacteria</taxon>
        <taxon>Pseudomonadales</taxon>
        <taxon>Pseudomonadaceae</taxon>
        <taxon>Pseudomonas</taxon>
    </lineage>
</organism>
<protein>
    <submittedName>
        <fullName evidence="1">Uncharacterized protein</fullName>
    </submittedName>
</protein>